<gene>
    <name evidence="9" type="ORF">BCR37DRAFT_205140</name>
</gene>
<protein>
    <recommendedName>
        <fullName evidence="6">Importin subunit alpha</fullName>
    </recommendedName>
</protein>
<dbReference type="GO" id="GO:0005635">
    <property type="term" value="C:nuclear envelope"/>
    <property type="evidence" value="ECO:0007669"/>
    <property type="project" value="UniProtKB-ARBA"/>
</dbReference>
<evidence type="ECO:0000313" key="9">
    <source>
        <dbReference type="EMBL" id="ORY86123.1"/>
    </source>
</evidence>
<evidence type="ECO:0000256" key="3">
    <source>
        <dbReference type="ARBA" id="ARBA00022737"/>
    </source>
</evidence>
<dbReference type="SUPFAM" id="SSF48371">
    <property type="entry name" value="ARM repeat"/>
    <property type="match status" value="1"/>
</dbReference>
<dbReference type="SMART" id="SM00185">
    <property type="entry name" value="ARM"/>
    <property type="match status" value="8"/>
</dbReference>
<dbReference type="Proteomes" id="UP000193685">
    <property type="component" value="Unassembled WGS sequence"/>
</dbReference>
<dbReference type="GO" id="GO:0006606">
    <property type="term" value="P:protein import into nucleus"/>
    <property type="evidence" value="ECO:0007669"/>
    <property type="project" value="InterPro"/>
</dbReference>
<dbReference type="GO" id="GO:0005737">
    <property type="term" value="C:cytoplasm"/>
    <property type="evidence" value="ECO:0007669"/>
    <property type="project" value="InterPro"/>
</dbReference>
<comment type="caution">
    <text evidence="9">The sequence shown here is derived from an EMBL/GenBank/DDBJ whole genome shotgun (WGS) entry which is preliminary data.</text>
</comment>
<feature type="repeat" description="ARM" evidence="7">
    <location>
        <begin position="331"/>
        <end position="365"/>
    </location>
</feature>
<comment type="subunit">
    <text evidence="5">Interacts with pap1.</text>
</comment>
<dbReference type="InterPro" id="IPR032413">
    <property type="entry name" value="Arm_3"/>
</dbReference>
<dbReference type="PROSITE" id="PS51214">
    <property type="entry name" value="IBB"/>
    <property type="match status" value="1"/>
</dbReference>
<dbReference type="InterPro" id="IPR000225">
    <property type="entry name" value="Armadillo"/>
</dbReference>
<accession>A0A1Y2FQ59</accession>
<evidence type="ECO:0000256" key="5">
    <source>
        <dbReference type="ARBA" id="ARBA00064973"/>
    </source>
</evidence>
<dbReference type="EMBL" id="MCFI01000003">
    <property type="protein sequence ID" value="ORY86123.1"/>
    <property type="molecule type" value="Genomic_DNA"/>
</dbReference>
<evidence type="ECO:0000256" key="7">
    <source>
        <dbReference type="PROSITE-ProRule" id="PRU00259"/>
    </source>
</evidence>
<dbReference type="PIRSF" id="PIRSF005673">
    <property type="entry name" value="Importin_alpha"/>
    <property type="match status" value="1"/>
</dbReference>
<dbReference type="InterPro" id="IPR011989">
    <property type="entry name" value="ARM-like"/>
</dbReference>
<dbReference type="PROSITE" id="PS50176">
    <property type="entry name" value="ARM_REPEAT"/>
    <property type="match status" value="4"/>
</dbReference>
<dbReference type="InterPro" id="IPR002652">
    <property type="entry name" value="Importin-a_IBB"/>
</dbReference>
<proteinExistence type="inferred from homology"/>
<evidence type="ECO:0000256" key="4">
    <source>
        <dbReference type="ARBA" id="ARBA00022927"/>
    </source>
</evidence>
<keyword evidence="4 6" id="KW-0653">Protein transport</keyword>
<evidence type="ECO:0000259" key="8">
    <source>
        <dbReference type="PROSITE" id="PS51214"/>
    </source>
</evidence>
<dbReference type="InterPro" id="IPR024931">
    <property type="entry name" value="Importin_alpha"/>
</dbReference>
<keyword evidence="3" id="KW-0677">Repeat</keyword>
<evidence type="ECO:0000256" key="1">
    <source>
        <dbReference type="ARBA" id="ARBA00010394"/>
    </source>
</evidence>
<dbReference type="FunFam" id="1.20.5.690:FF:000003">
    <property type="entry name" value="Importin subunit alpha"/>
    <property type="match status" value="1"/>
</dbReference>
<evidence type="ECO:0000256" key="2">
    <source>
        <dbReference type="ARBA" id="ARBA00022448"/>
    </source>
</evidence>
<dbReference type="RefSeq" id="XP_040727305.1">
    <property type="nucleotide sequence ID" value="XM_040866380.1"/>
</dbReference>
<feature type="domain" description="IBB" evidence="8">
    <location>
        <begin position="1"/>
        <end position="60"/>
    </location>
</feature>
<name>A0A1Y2FQ59_PROLT</name>
<comment type="similarity">
    <text evidence="1 6">Belongs to the importin alpha family.</text>
</comment>
<dbReference type="Gene3D" id="1.20.5.690">
    <property type="entry name" value="Importin-alpha, importin-beta-binding domain"/>
    <property type="match status" value="1"/>
</dbReference>
<keyword evidence="10" id="KW-1185">Reference proteome</keyword>
<reference evidence="9 10" key="1">
    <citation type="submission" date="2016-07" db="EMBL/GenBank/DDBJ databases">
        <title>Pervasive Adenine N6-methylation of Active Genes in Fungi.</title>
        <authorList>
            <consortium name="DOE Joint Genome Institute"/>
            <person name="Mondo S.J."/>
            <person name="Dannebaum R.O."/>
            <person name="Kuo R.C."/>
            <person name="Labutti K."/>
            <person name="Haridas S."/>
            <person name="Kuo A."/>
            <person name="Salamov A."/>
            <person name="Ahrendt S.R."/>
            <person name="Lipzen A."/>
            <person name="Sullivan W."/>
            <person name="Andreopoulos W.B."/>
            <person name="Clum A."/>
            <person name="Lindquist E."/>
            <person name="Daum C."/>
            <person name="Ramamoorthy G.K."/>
            <person name="Gryganskyi A."/>
            <person name="Culley D."/>
            <person name="Magnuson J.K."/>
            <person name="James T.Y."/>
            <person name="O'Malley M.A."/>
            <person name="Stajich J.E."/>
            <person name="Spatafora J.W."/>
            <person name="Visel A."/>
            <person name="Grigoriev I.V."/>
        </authorList>
    </citation>
    <scope>NUCLEOTIDE SEQUENCE [LARGE SCALE GENOMIC DNA]</scope>
    <source>
        <strain evidence="9 10">12-1054</strain>
    </source>
</reference>
<sequence>MDSEARYVNQERRANFKNKGLFKGDELRRRREEQQVEIRKQKREENLTKRRNLATVTVSDDEDEEQDIGQLESQLHIELPQMIQGVFSDSVDVQVEATTKFRKLLSKQRNPPIEKVIECGVVQRFVQFLTSPHTLVQFEAAWALTNIASGSSAQTKVVIEAGAVPIFVQLLSSDESDVREQAVWALGNIAGDSAECRDFVLNCGALQPLLQLLHDSKKLSMLRNATWTLSNFCRGKSPQPDWATISPALPVLAKLLFSVDEEVLVDACWAVSYLSDGPNEKIQAVIEASIPRRLVELLAHSATSVQTPALRSVGNIVTGDDIQTQVIINCGALPALLNLLGSTKEAIRKEACWTISNITAGNSSQIQTVIDANLMPPLIHLLGSADFKTKKEACWAISNATSGGLANPDQIKYMVSQGTIKPLCDLLDCLDNKIIQVALDGLENILKIGEAEKSQTGGQNRFALYIEEAGGMEKIHACQNNANQEIYQKSYTIIERFFGDEDEDAEDAELAPQVSQSGQFAFAQGNAQQSGQSFNFGDGGMQM</sequence>
<dbReference type="OMA" id="EMIQMLY"/>
<feature type="repeat" description="ARM" evidence="7">
    <location>
        <begin position="204"/>
        <end position="232"/>
    </location>
</feature>
<dbReference type="GeneID" id="63782979"/>
<organism evidence="9 10">
    <name type="scientific">Protomyces lactucae-debilis</name>
    <dbReference type="NCBI Taxonomy" id="2754530"/>
    <lineage>
        <taxon>Eukaryota</taxon>
        <taxon>Fungi</taxon>
        <taxon>Dikarya</taxon>
        <taxon>Ascomycota</taxon>
        <taxon>Taphrinomycotina</taxon>
        <taxon>Taphrinomycetes</taxon>
        <taxon>Taphrinales</taxon>
        <taxon>Protomycetaceae</taxon>
        <taxon>Protomyces</taxon>
    </lineage>
</organism>
<keyword evidence="2 6" id="KW-0813">Transport</keyword>
<dbReference type="Pfam" id="PF16186">
    <property type="entry name" value="Arm_3"/>
    <property type="match status" value="1"/>
</dbReference>
<feature type="repeat" description="ARM" evidence="7">
    <location>
        <begin position="120"/>
        <end position="162"/>
    </location>
</feature>
<dbReference type="STRING" id="56484.A0A1Y2FQ59"/>
<dbReference type="GO" id="GO:0005654">
    <property type="term" value="C:nucleoplasm"/>
    <property type="evidence" value="ECO:0007669"/>
    <property type="project" value="UniProtKB-ARBA"/>
</dbReference>
<dbReference type="Pfam" id="PF01749">
    <property type="entry name" value="IBB"/>
    <property type="match status" value="1"/>
</dbReference>
<dbReference type="OrthoDB" id="29145at2759"/>
<dbReference type="AlphaFoldDB" id="A0A1Y2FQ59"/>
<dbReference type="Gene3D" id="1.25.10.10">
    <property type="entry name" value="Leucine-rich Repeat Variant"/>
    <property type="match status" value="1"/>
</dbReference>
<dbReference type="GO" id="GO:0061608">
    <property type="term" value="F:nuclear import signal receptor activity"/>
    <property type="evidence" value="ECO:0007669"/>
    <property type="project" value="InterPro"/>
</dbReference>
<evidence type="ECO:0000313" key="10">
    <source>
        <dbReference type="Proteomes" id="UP000193685"/>
    </source>
</evidence>
<evidence type="ECO:0000256" key="6">
    <source>
        <dbReference type="PIRNR" id="PIRNR005673"/>
    </source>
</evidence>
<feature type="repeat" description="ARM" evidence="7">
    <location>
        <begin position="162"/>
        <end position="190"/>
    </location>
</feature>
<dbReference type="Pfam" id="PF00514">
    <property type="entry name" value="Arm"/>
    <property type="match status" value="8"/>
</dbReference>
<dbReference type="FunFam" id="1.25.10.10:FF:000021">
    <property type="entry name" value="Importin subunit alpha"/>
    <property type="match status" value="1"/>
</dbReference>
<dbReference type="PANTHER" id="PTHR23316">
    <property type="entry name" value="IMPORTIN ALPHA"/>
    <property type="match status" value="1"/>
</dbReference>
<dbReference type="InterPro" id="IPR016024">
    <property type="entry name" value="ARM-type_fold"/>
</dbReference>
<dbReference type="InterPro" id="IPR036975">
    <property type="entry name" value="Importin-a_IBB_sf"/>
</dbReference>